<evidence type="ECO:0000256" key="2">
    <source>
        <dbReference type="ARBA" id="ARBA00004496"/>
    </source>
</evidence>
<protein>
    <submittedName>
        <fullName evidence="7">Ser-tRNA(Ala) deacylase Gly-tRNA(Ala) deacylase</fullName>
    </submittedName>
</protein>
<evidence type="ECO:0000256" key="4">
    <source>
        <dbReference type="ARBA" id="ARBA00022723"/>
    </source>
</evidence>
<keyword evidence="3" id="KW-0963">Cytoplasm</keyword>
<comment type="cofactor">
    <cofactor evidence="1">
        <name>Zn(2+)</name>
        <dbReference type="ChEBI" id="CHEBI:29105"/>
    </cofactor>
</comment>
<dbReference type="RefSeq" id="WP_218266487.1">
    <property type="nucleotide sequence ID" value="NZ_CP077717.1"/>
</dbReference>
<keyword evidence="5" id="KW-0862">Zinc</keyword>
<dbReference type="GO" id="GO:0005524">
    <property type="term" value="F:ATP binding"/>
    <property type="evidence" value="ECO:0007669"/>
    <property type="project" value="InterPro"/>
</dbReference>
<evidence type="ECO:0000313" key="8">
    <source>
        <dbReference type="Proteomes" id="UP000694018"/>
    </source>
</evidence>
<dbReference type="PROSITE" id="PS50860">
    <property type="entry name" value="AA_TRNA_LIGASE_II_ALA"/>
    <property type="match status" value="1"/>
</dbReference>
<reference evidence="7" key="1">
    <citation type="journal article" date="2021" name="Environ. Microbiol.">
        <title>New insights into the diversity and evolution of the archaeal mobilome from three complete genomes of Saccharolobus shibatae.</title>
        <authorList>
            <person name="Medvedeva S."/>
            <person name="Brandt D."/>
            <person name="Cvirkaite-Krupovic V."/>
            <person name="Liu Y."/>
            <person name="Severinov K."/>
            <person name="Ishino S."/>
            <person name="Ishino Y."/>
            <person name="Prangishvili D."/>
            <person name="Kalinowski J."/>
            <person name="Krupovic M."/>
        </authorList>
    </citation>
    <scope>NUCLEOTIDE SEQUENCE</scope>
    <source>
        <strain evidence="7">B12</strain>
    </source>
</reference>
<dbReference type="GO" id="GO:0003676">
    <property type="term" value="F:nucleic acid binding"/>
    <property type="evidence" value="ECO:0007669"/>
    <property type="project" value="InterPro"/>
</dbReference>
<dbReference type="NCBIfam" id="NF040865">
    <property type="entry name" value="a_tRNA_ed_AlaXM"/>
    <property type="match status" value="1"/>
</dbReference>
<dbReference type="OrthoDB" id="11392at2157"/>
<gene>
    <name evidence="7" type="ORF">J5U23_02984</name>
</gene>
<dbReference type="EMBL" id="CP077717">
    <property type="protein sequence ID" value="QXJ30095.1"/>
    <property type="molecule type" value="Genomic_DNA"/>
</dbReference>
<dbReference type="GO" id="GO:0006419">
    <property type="term" value="P:alanyl-tRNA aminoacylation"/>
    <property type="evidence" value="ECO:0007669"/>
    <property type="project" value="InterPro"/>
</dbReference>
<dbReference type="Pfam" id="PF01411">
    <property type="entry name" value="tRNA-synt_2c"/>
    <property type="match status" value="1"/>
</dbReference>
<dbReference type="Proteomes" id="UP000694018">
    <property type="component" value="Chromosome"/>
</dbReference>
<dbReference type="GO" id="GO:0046872">
    <property type="term" value="F:metal ion binding"/>
    <property type="evidence" value="ECO:0007669"/>
    <property type="project" value="UniProtKB-KW"/>
</dbReference>
<evidence type="ECO:0000256" key="3">
    <source>
        <dbReference type="ARBA" id="ARBA00022490"/>
    </source>
</evidence>
<dbReference type="InterPro" id="IPR012947">
    <property type="entry name" value="tRNA_SAD"/>
</dbReference>
<evidence type="ECO:0000256" key="1">
    <source>
        <dbReference type="ARBA" id="ARBA00001947"/>
    </source>
</evidence>
<dbReference type="GO" id="GO:0005737">
    <property type="term" value="C:cytoplasm"/>
    <property type="evidence" value="ECO:0007669"/>
    <property type="project" value="UniProtKB-SubCell"/>
</dbReference>
<dbReference type="InterPro" id="IPR051335">
    <property type="entry name" value="Alanyl-tRNA_Editing_Enzymes"/>
</dbReference>
<keyword evidence="4" id="KW-0479">Metal-binding</keyword>
<dbReference type="AlphaFoldDB" id="A0A8F5BRE7"/>
<sequence length="236" mass="26498">MTEELYLKDSYIKEFEGRVVKIEDSYVMLDKTAFYPGGGGLENDTGILINERGEKINVTEAKRGENGEILHKIDQNASLNVGDKVIGKINWERRYRMMRLHTASHIVAALAYSKFGALITGGHISPEQAKDDFNVESKDTLIELINEANEIVKKGIELKIYFLPREEALMIPAIVKLAGRNPPQIPIWRIVEIPGIDIQADGGPHVNNTTEIGEIVLLKVENKGKGRKRVYYTVKP</sequence>
<name>A0A8F5BRE7_SACSH</name>
<evidence type="ECO:0000256" key="5">
    <source>
        <dbReference type="ARBA" id="ARBA00022833"/>
    </source>
</evidence>
<proteinExistence type="predicted"/>
<dbReference type="PANTHER" id="PTHR43462:SF1">
    <property type="entry name" value="ALANYL-TRNA EDITING PROTEIN AARSD1"/>
    <property type="match status" value="1"/>
</dbReference>
<dbReference type="Pfam" id="PF07973">
    <property type="entry name" value="tRNA_SAD"/>
    <property type="match status" value="1"/>
</dbReference>
<feature type="domain" description="Alanyl-transfer RNA synthetases family profile" evidence="6">
    <location>
        <begin position="1"/>
        <end position="236"/>
    </location>
</feature>
<dbReference type="InterPro" id="IPR018164">
    <property type="entry name" value="Ala-tRNA-synth_IIc_N"/>
</dbReference>
<dbReference type="FunFam" id="2.40.30.130:FF:000010">
    <property type="entry name" value="Alanine--tRNA ligase"/>
    <property type="match status" value="1"/>
</dbReference>
<dbReference type="InterPro" id="IPR018165">
    <property type="entry name" value="Ala-tRNA-synth_IIc_core"/>
</dbReference>
<accession>A0A8F5BRE7</accession>
<dbReference type="GO" id="GO:0004813">
    <property type="term" value="F:alanine-tRNA ligase activity"/>
    <property type="evidence" value="ECO:0007669"/>
    <property type="project" value="InterPro"/>
</dbReference>
<evidence type="ECO:0000313" key="7">
    <source>
        <dbReference type="EMBL" id="QXJ30095.1"/>
    </source>
</evidence>
<organism evidence="7 8">
    <name type="scientific">Saccharolobus shibatae (strain ATCC 51178 / DSM 5389 / JCM 8931 / NBRC 15437 / B12)</name>
    <name type="common">Sulfolobus shibatae</name>
    <dbReference type="NCBI Taxonomy" id="523848"/>
    <lineage>
        <taxon>Archaea</taxon>
        <taxon>Thermoproteota</taxon>
        <taxon>Thermoprotei</taxon>
        <taxon>Sulfolobales</taxon>
        <taxon>Sulfolobaceae</taxon>
        <taxon>Saccharolobus</taxon>
    </lineage>
</organism>
<dbReference type="GO" id="GO:0002161">
    <property type="term" value="F:aminoacyl-tRNA deacylase activity"/>
    <property type="evidence" value="ECO:0007669"/>
    <property type="project" value="UniProtKB-ARBA"/>
</dbReference>
<evidence type="ECO:0000259" key="6">
    <source>
        <dbReference type="PROSITE" id="PS50860"/>
    </source>
</evidence>
<dbReference type="KEGG" id="sshi:J5U23_02984"/>
<dbReference type="PANTHER" id="PTHR43462">
    <property type="entry name" value="ALANYL-TRNA EDITING PROTEIN"/>
    <property type="match status" value="1"/>
</dbReference>
<comment type="subcellular location">
    <subcellularLocation>
        <location evidence="2">Cytoplasm</location>
    </subcellularLocation>
</comment>
<dbReference type="GeneID" id="65564456"/>
<dbReference type="SMART" id="SM00863">
    <property type="entry name" value="tRNA_SAD"/>
    <property type="match status" value="1"/>
</dbReference>
<dbReference type="InterPro" id="IPR053424">
    <property type="entry name" value="Alanyl-tRNA_Edit-Domain"/>
</dbReference>